<keyword evidence="8" id="KW-1185">Reference proteome</keyword>
<feature type="transmembrane region" description="Helical" evidence="6">
    <location>
        <begin position="208"/>
        <end position="228"/>
    </location>
</feature>
<proteinExistence type="predicted"/>
<feature type="transmembrane region" description="Helical" evidence="6">
    <location>
        <begin position="300"/>
        <end position="322"/>
    </location>
</feature>
<dbReference type="InterPro" id="IPR050367">
    <property type="entry name" value="APC_superfamily"/>
</dbReference>
<feature type="transmembrane region" description="Helical" evidence="6">
    <location>
        <begin position="240"/>
        <end position="261"/>
    </location>
</feature>
<feature type="transmembrane region" description="Helical" evidence="6">
    <location>
        <begin position="446"/>
        <end position="467"/>
    </location>
</feature>
<dbReference type="PIRSF" id="PIRSF006060">
    <property type="entry name" value="AA_transporter"/>
    <property type="match status" value="1"/>
</dbReference>
<feature type="transmembrane region" description="Helical" evidence="6">
    <location>
        <begin position="166"/>
        <end position="188"/>
    </location>
</feature>
<comment type="subcellular location">
    <subcellularLocation>
        <location evidence="1">Cell membrane</location>
        <topology evidence="1">Multi-pass membrane protein</topology>
    </subcellularLocation>
</comment>
<gene>
    <name evidence="7" type="ORF">SAMN05444365_102193</name>
</gene>
<accession>A0A1H3JNJ2</accession>
<evidence type="ECO:0000313" key="7">
    <source>
        <dbReference type="EMBL" id="SDY41502.1"/>
    </source>
</evidence>
<keyword evidence="2" id="KW-1003">Cell membrane</keyword>
<evidence type="ECO:0000256" key="3">
    <source>
        <dbReference type="ARBA" id="ARBA00022692"/>
    </source>
</evidence>
<dbReference type="STRING" id="405436.SAMN05444365_102193"/>
<protein>
    <submittedName>
        <fullName evidence="7">Amino acid transporter</fullName>
    </submittedName>
</protein>
<dbReference type="RefSeq" id="WP_245736486.1">
    <property type="nucleotide sequence ID" value="NZ_FNPH01000002.1"/>
</dbReference>
<feature type="transmembrane region" description="Helical" evidence="6">
    <location>
        <begin position="99"/>
        <end position="123"/>
    </location>
</feature>
<dbReference type="Pfam" id="PF13520">
    <property type="entry name" value="AA_permease_2"/>
    <property type="match status" value="1"/>
</dbReference>
<feature type="transmembrane region" description="Helical" evidence="6">
    <location>
        <begin position="57"/>
        <end position="78"/>
    </location>
</feature>
<evidence type="ECO:0000313" key="8">
    <source>
        <dbReference type="Proteomes" id="UP000242415"/>
    </source>
</evidence>
<dbReference type="AlphaFoldDB" id="A0A1H3JNJ2"/>
<evidence type="ECO:0000256" key="1">
    <source>
        <dbReference type="ARBA" id="ARBA00004651"/>
    </source>
</evidence>
<keyword evidence="3 6" id="KW-0812">Transmembrane</keyword>
<name>A0A1H3JNJ2_9ACTN</name>
<evidence type="ECO:0000256" key="6">
    <source>
        <dbReference type="SAM" id="Phobius"/>
    </source>
</evidence>
<feature type="transmembrane region" description="Helical" evidence="6">
    <location>
        <begin position="412"/>
        <end position="431"/>
    </location>
</feature>
<sequence>MNDMMLTGPPATVTATLAANRLGLGGVLSAAGAAIAPAVVVAGVISTGYAVTGVTSFPVALLAVALVLGLFCPGYIAMSKRIRNAGAFYTYIARGLGRPVGVAAAFVALPAYATMAVATYGAIGPVGSAIIADTVGVTVPWGLVAVGVWLLVTVLGALRISISARVLAVALACEVVVVLVADLVNLAHPHAGRVSLDAWDPTTLAGHWGIALAIAGTSFIGFEAAAVFSEESRGARTVALATTLALTLAFGLYALSGWAMAVTVGSANLQAAAGRHGPDLPFVTAAGHLGSDLIVDLGRVLFVSSLFAAALAYHNTVTRYAFALGREGVLPAPLARLRPTSGAPVTASLTISAVAGTVIIGYAAADADPLVQLFFWGGTIGALGVLLLIATTSASVLGFFRRDPDGTGRFTRVVAPALAALLLVGVIALIVDNLAGLLGVAPGSPLSWAVPAAYAGLAALGLGWAYVLRRTRPETYHAIGLNLPTEQ</sequence>
<dbReference type="GO" id="GO:0005886">
    <property type="term" value="C:plasma membrane"/>
    <property type="evidence" value="ECO:0007669"/>
    <property type="project" value="UniProtKB-SubCell"/>
</dbReference>
<feature type="transmembrane region" description="Helical" evidence="6">
    <location>
        <begin position="375"/>
        <end position="400"/>
    </location>
</feature>
<organism evidence="7 8">
    <name type="scientific">Micromonospora pattaloongensis</name>
    <dbReference type="NCBI Taxonomy" id="405436"/>
    <lineage>
        <taxon>Bacteria</taxon>
        <taxon>Bacillati</taxon>
        <taxon>Actinomycetota</taxon>
        <taxon>Actinomycetes</taxon>
        <taxon>Micromonosporales</taxon>
        <taxon>Micromonosporaceae</taxon>
        <taxon>Micromonospora</taxon>
    </lineage>
</organism>
<dbReference type="GO" id="GO:0022857">
    <property type="term" value="F:transmembrane transporter activity"/>
    <property type="evidence" value="ECO:0007669"/>
    <property type="project" value="InterPro"/>
</dbReference>
<feature type="transmembrane region" description="Helical" evidence="6">
    <location>
        <begin position="129"/>
        <end position="154"/>
    </location>
</feature>
<keyword evidence="5 6" id="KW-0472">Membrane</keyword>
<dbReference type="PANTHER" id="PTHR42770">
    <property type="entry name" value="AMINO ACID TRANSPORTER-RELATED"/>
    <property type="match status" value="1"/>
</dbReference>
<evidence type="ECO:0000256" key="5">
    <source>
        <dbReference type="ARBA" id="ARBA00023136"/>
    </source>
</evidence>
<evidence type="ECO:0000256" key="4">
    <source>
        <dbReference type="ARBA" id="ARBA00022989"/>
    </source>
</evidence>
<dbReference type="PANTHER" id="PTHR42770:SF16">
    <property type="entry name" value="AMINO ACID PERMEASE"/>
    <property type="match status" value="1"/>
</dbReference>
<dbReference type="Gene3D" id="1.20.1740.10">
    <property type="entry name" value="Amino acid/polyamine transporter I"/>
    <property type="match status" value="1"/>
</dbReference>
<dbReference type="Proteomes" id="UP000242415">
    <property type="component" value="Unassembled WGS sequence"/>
</dbReference>
<evidence type="ECO:0000256" key="2">
    <source>
        <dbReference type="ARBA" id="ARBA00022475"/>
    </source>
</evidence>
<feature type="transmembrane region" description="Helical" evidence="6">
    <location>
        <begin position="27"/>
        <end position="51"/>
    </location>
</feature>
<feature type="transmembrane region" description="Helical" evidence="6">
    <location>
        <begin position="343"/>
        <end position="363"/>
    </location>
</feature>
<reference evidence="8" key="1">
    <citation type="submission" date="2016-10" db="EMBL/GenBank/DDBJ databases">
        <authorList>
            <person name="Varghese N."/>
            <person name="Submissions S."/>
        </authorList>
    </citation>
    <scope>NUCLEOTIDE SEQUENCE [LARGE SCALE GENOMIC DNA]</scope>
    <source>
        <strain evidence="8">DSM 45245</strain>
    </source>
</reference>
<dbReference type="EMBL" id="FNPH01000002">
    <property type="protein sequence ID" value="SDY41502.1"/>
    <property type="molecule type" value="Genomic_DNA"/>
</dbReference>
<keyword evidence="4 6" id="KW-1133">Transmembrane helix</keyword>
<dbReference type="InterPro" id="IPR002293">
    <property type="entry name" value="AA/rel_permease1"/>
</dbReference>